<dbReference type="InterPro" id="IPR000422">
    <property type="entry name" value="DHBP_synthase_RibB"/>
</dbReference>
<dbReference type="GO" id="GO:0003935">
    <property type="term" value="F:GTP cyclohydrolase II activity"/>
    <property type="evidence" value="ECO:0007669"/>
    <property type="project" value="TreeGrafter"/>
</dbReference>
<evidence type="ECO:0000256" key="1">
    <source>
        <dbReference type="ARBA" id="ARBA00002284"/>
    </source>
</evidence>
<dbReference type="UniPathway" id="UPA00275">
    <property type="reaction ID" value="UER00399"/>
</dbReference>
<comment type="function">
    <text evidence="1">Catalyzes the conversion of D-ribulose 5-phosphate to formate and 3,4-dihydroxy-2-butanone 4-phosphate.</text>
</comment>
<dbReference type="Proteomes" id="UP000254802">
    <property type="component" value="Unassembled WGS sequence"/>
</dbReference>
<dbReference type="InterPro" id="IPR017945">
    <property type="entry name" value="DHBP_synth_RibB-like_a/b_dom"/>
</dbReference>
<dbReference type="SUPFAM" id="SSF55821">
    <property type="entry name" value="YrdC/RibB"/>
    <property type="match status" value="1"/>
</dbReference>
<evidence type="ECO:0000256" key="6">
    <source>
        <dbReference type="ARBA" id="ARBA00022723"/>
    </source>
</evidence>
<evidence type="ECO:0000256" key="2">
    <source>
        <dbReference type="ARBA" id="ARBA00004904"/>
    </source>
</evidence>
<reference evidence="7 8" key="1">
    <citation type="submission" date="2018-06" db="EMBL/GenBank/DDBJ databases">
        <authorList>
            <consortium name="Pathogen Informatics"/>
            <person name="Doyle S."/>
        </authorList>
    </citation>
    <scope>NUCLEOTIDE SEQUENCE [LARGE SCALE GENOMIC DNA]</scope>
    <source>
        <strain evidence="7 8">NCTC10638</strain>
    </source>
</reference>
<name>A0A378MXD1_MANHA</name>
<evidence type="ECO:0000313" key="8">
    <source>
        <dbReference type="Proteomes" id="UP000254802"/>
    </source>
</evidence>
<dbReference type="Pfam" id="PF00926">
    <property type="entry name" value="DHBP_synthase"/>
    <property type="match status" value="1"/>
</dbReference>
<protein>
    <recommendedName>
        <fullName evidence="4">3,4-dihydroxy-2-butanone 4-phosphate synthase</fullName>
        <ecNumber evidence="3">4.1.99.12</ecNumber>
    </recommendedName>
</protein>
<dbReference type="GO" id="GO:0009231">
    <property type="term" value="P:riboflavin biosynthetic process"/>
    <property type="evidence" value="ECO:0007669"/>
    <property type="project" value="UniProtKB-UniPathway"/>
</dbReference>
<organism evidence="7 8">
    <name type="scientific">Mannheimia haemolytica</name>
    <name type="common">Pasteurella haemolytica</name>
    <dbReference type="NCBI Taxonomy" id="75985"/>
    <lineage>
        <taxon>Bacteria</taxon>
        <taxon>Pseudomonadati</taxon>
        <taxon>Pseudomonadota</taxon>
        <taxon>Gammaproteobacteria</taxon>
        <taxon>Pasteurellales</taxon>
        <taxon>Pasteurellaceae</taxon>
        <taxon>Mannheimia</taxon>
    </lineage>
</organism>
<evidence type="ECO:0000256" key="5">
    <source>
        <dbReference type="ARBA" id="ARBA00022619"/>
    </source>
</evidence>
<dbReference type="GO" id="GO:0005829">
    <property type="term" value="C:cytosol"/>
    <property type="evidence" value="ECO:0007669"/>
    <property type="project" value="TreeGrafter"/>
</dbReference>
<accession>A0A378MXD1</accession>
<dbReference type="PANTHER" id="PTHR21327">
    <property type="entry name" value="GTP CYCLOHYDROLASE II-RELATED"/>
    <property type="match status" value="1"/>
</dbReference>
<dbReference type="AlphaFoldDB" id="A0A378MXD1"/>
<dbReference type="Gene3D" id="3.90.870.10">
    <property type="entry name" value="DHBP synthase"/>
    <property type="match status" value="1"/>
</dbReference>
<proteinExistence type="predicted"/>
<keyword evidence="5" id="KW-0686">Riboflavin biosynthesis</keyword>
<sequence>MFKFSTVEEAIQAIAQGKIILVSDDADRENEGDFICAAEFATPENINFMAKYGKGLICTPISTEIAKKLNFHPMVLENEDNHQTAFTVSVDHIQTGTGISAFERSLTCLKMLDENAKPEDFRRPGMFSH</sequence>
<evidence type="ECO:0000256" key="4">
    <source>
        <dbReference type="ARBA" id="ARBA00018836"/>
    </source>
</evidence>
<evidence type="ECO:0000313" key="7">
    <source>
        <dbReference type="EMBL" id="STY60852.1"/>
    </source>
</evidence>
<gene>
    <name evidence="7" type="primary">ribBA_1</name>
    <name evidence="7" type="ORF">NCTC10638_02059</name>
</gene>
<dbReference type="GO" id="GO:0008686">
    <property type="term" value="F:3,4-dihydroxy-2-butanone-4-phosphate synthase activity"/>
    <property type="evidence" value="ECO:0007669"/>
    <property type="project" value="UniProtKB-EC"/>
</dbReference>
<dbReference type="GO" id="GO:0046872">
    <property type="term" value="F:metal ion binding"/>
    <property type="evidence" value="ECO:0007669"/>
    <property type="project" value="UniProtKB-KW"/>
</dbReference>
<evidence type="ECO:0000256" key="3">
    <source>
        <dbReference type="ARBA" id="ARBA00012153"/>
    </source>
</evidence>
<keyword evidence="6" id="KW-0479">Metal-binding</keyword>
<comment type="pathway">
    <text evidence="2">Cofactor biosynthesis; riboflavin biosynthesis; 2-hydroxy-3-oxobutyl phosphate from D-ribulose 5-phosphate: step 1/1.</text>
</comment>
<dbReference type="PANTHER" id="PTHR21327:SF18">
    <property type="entry name" value="3,4-DIHYDROXY-2-BUTANONE 4-PHOSPHATE SYNTHASE"/>
    <property type="match status" value="1"/>
</dbReference>
<dbReference type="EMBL" id="UGPN01000002">
    <property type="protein sequence ID" value="STY60852.1"/>
    <property type="molecule type" value="Genomic_DNA"/>
</dbReference>
<dbReference type="EC" id="4.1.99.12" evidence="3"/>